<dbReference type="EMBL" id="BNJG01000003">
    <property type="protein sequence ID" value="GHO58458.1"/>
    <property type="molecule type" value="Genomic_DNA"/>
</dbReference>
<organism evidence="2 3">
    <name type="scientific">Ktedonobacter robiniae</name>
    <dbReference type="NCBI Taxonomy" id="2778365"/>
    <lineage>
        <taxon>Bacteria</taxon>
        <taxon>Bacillati</taxon>
        <taxon>Chloroflexota</taxon>
        <taxon>Ktedonobacteria</taxon>
        <taxon>Ktedonobacterales</taxon>
        <taxon>Ktedonobacteraceae</taxon>
        <taxon>Ktedonobacter</taxon>
    </lineage>
</organism>
<protein>
    <recommendedName>
        <fullName evidence="4">Band 7 domain-containing protein</fullName>
    </recommendedName>
</protein>
<feature type="transmembrane region" description="Helical" evidence="1">
    <location>
        <begin position="20"/>
        <end position="42"/>
    </location>
</feature>
<dbReference type="Proteomes" id="UP000654345">
    <property type="component" value="Unassembled WGS sequence"/>
</dbReference>
<keyword evidence="1" id="KW-1133">Transmembrane helix</keyword>
<keyword evidence="1" id="KW-0472">Membrane</keyword>
<keyword evidence="3" id="KW-1185">Reference proteome</keyword>
<proteinExistence type="predicted"/>
<keyword evidence="1" id="KW-0812">Transmembrane</keyword>
<evidence type="ECO:0008006" key="4">
    <source>
        <dbReference type="Google" id="ProtNLM"/>
    </source>
</evidence>
<comment type="caution">
    <text evidence="2">The sequence shown here is derived from an EMBL/GenBank/DDBJ whole genome shotgun (WGS) entry which is preliminary data.</text>
</comment>
<name>A0ABQ3V0M4_9CHLR</name>
<evidence type="ECO:0000313" key="3">
    <source>
        <dbReference type="Proteomes" id="UP000654345"/>
    </source>
</evidence>
<gene>
    <name evidence="2" type="ORF">KSB_69330</name>
</gene>
<sequence>MVQAQSSVSTPQKVYKQNSILLVAHLFILALGLGFGVVFLVLSLRMAIDIGSRIVFLFGAGIMAVLGVLVFIGFRRMRLITSPQGVILNGLGYKVYTPWDNIKELKTDWYGGNSAYFTRFYQPAKLVEGFIFYRPAVFGLSVEDGLRQHVPVIQGWALLAAQMSRFSHMLPLAGFLNEQTRQELIKDAKKYAPETFQVIKQG</sequence>
<evidence type="ECO:0000313" key="2">
    <source>
        <dbReference type="EMBL" id="GHO58458.1"/>
    </source>
</evidence>
<feature type="transmembrane region" description="Helical" evidence="1">
    <location>
        <begin position="54"/>
        <end position="74"/>
    </location>
</feature>
<dbReference type="RefSeq" id="WP_201374747.1">
    <property type="nucleotide sequence ID" value="NZ_BNJG01000003.1"/>
</dbReference>
<reference evidence="2 3" key="1">
    <citation type="journal article" date="2021" name="Int. J. Syst. Evol. Microbiol.">
        <title>Reticulibacter mediterranei gen. nov., sp. nov., within the new family Reticulibacteraceae fam. nov., and Ktedonospora formicarum gen. nov., sp. nov., Ktedonobacter robiniae sp. nov., Dictyobacter formicarum sp. nov. and Dictyobacter arantiisoli sp. nov., belonging to the class Ktedonobacteria.</title>
        <authorList>
            <person name="Yabe S."/>
            <person name="Zheng Y."/>
            <person name="Wang C.M."/>
            <person name="Sakai Y."/>
            <person name="Abe K."/>
            <person name="Yokota A."/>
            <person name="Donadio S."/>
            <person name="Cavaletti L."/>
            <person name="Monciardini P."/>
        </authorList>
    </citation>
    <scope>NUCLEOTIDE SEQUENCE [LARGE SCALE GENOMIC DNA]</scope>
    <source>
        <strain evidence="2 3">SOSP1-30</strain>
    </source>
</reference>
<accession>A0ABQ3V0M4</accession>
<evidence type="ECO:0000256" key="1">
    <source>
        <dbReference type="SAM" id="Phobius"/>
    </source>
</evidence>